<protein>
    <submittedName>
        <fullName evidence="1">Uncharacterized protein</fullName>
    </submittedName>
</protein>
<keyword evidence="2" id="KW-1185">Reference proteome</keyword>
<name>A0ABP1B8C3_9BRYO</name>
<reference evidence="1 2" key="1">
    <citation type="submission" date="2024-03" db="EMBL/GenBank/DDBJ databases">
        <authorList>
            <consortium name="ELIXIR-Norway"/>
            <consortium name="Elixir Norway"/>
        </authorList>
    </citation>
    <scope>NUCLEOTIDE SEQUENCE [LARGE SCALE GENOMIC DNA]</scope>
</reference>
<gene>
    <name evidence="1" type="ORF">CSSPJE1EN2_LOCUS14017</name>
</gene>
<organism evidence="1 2">
    <name type="scientific">Sphagnum jensenii</name>
    <dbReference type="NCBI Taxonomy" id="128206"/>
    <lineage>
        <taxon>Eukaryota</taxon>
        <taxon>Viridiplantae</taxon>
        <taxon>Streptophyta</taxon>
        <taxon>Embryophyta</taxon>
        <taxon>Bryophyta</taxon>
        <taxon>Sphagnophytina</taxon>
        <taxon>Sphagnopsida</taxon>
        <taxon>Sphagnales</taxon>
        <taxon>Sphagnaceae</taxon>
        <taxon>Sphagnum</taxon>
    </lineage>
</organism>
<dbReference type="EMBL" id="OZ023703">
    <property type="protein sequence ID" value="CAK9871349.1"/>
    <property type="molecule type" value="Genomic_DNA"/>
</dbReference>
<proteinExistence type="predicted"/>
<evidence type="ECO:0000313" key="1">
    <source>
        <dbReference type="EMBL" id="CAK9871349.1"/>
    </source>
</evidence>
<sequence length="135" mass="14522">MGGGDHWRQLSRDPPSLLGGFAYTTLPGSWHLTKSLRVAKAAGVWLVFFLSLVIVPLGGEEFGAERASQGPCADESEDLLAMIELPLLVGEGVQALSLPLGFNLLPFSLLIPCRTPHPAFRILSATRKNSLSLEI</sequence>
<dbReference type="Proteomes" id="UP001497522">
    <property type="component" value="Chromosome 2"/>
</dbReference>
<accession>A0ABP1B8C3</accession>
<evidence type="ECO:0000313" key="2">
    <source>
        <dbReference type="Proteomes" id="UP001497522"/>
    </source>
</evidence>